<dbReference type="EMBL" id="LS992241">
    <property type="protein sequence ID" value="SYX83846.1"/>
    <property type="molecule type" value="Genomic_DNA"/>
</dbReference>
<sequence length="88" mass="10458">MKYVNADILPKELLKEVQKYTNGVMLYIPKREEERKAWGTKSGSRKLLAFRNHEIRNRFAEGATIEQLMEQYFLSYDSIKKIVYAKLK</sequence>
<dbReference type="Proteomes" id="UP000304148">
    <property type="component" value="Chromosome"/>
</dbReference>
<dbReference type="PANTHER" id="PTHR37812:SF1">
    <property type="entry name" value="MU-LIKE PROPHAGE FLUMU PROTEIN C"/>
    <property type="match status" value="1"/>
</dbReference>
<dbReference type="RefSeq" id="WP_138185850.1">
    <property type="nucleotide sequence ID" value="NZ_LS992241.1"/>
</dbReference>
<dbReference type="SUPFAM" id="SSF46689">
    <property type="entry name" value="Homeodomain-like"/>
    <property type="match status" value="1"/>
</dbReference>
<dbReference type="InterPro" id="IPR052411">
    <property type="entry name" value="c-mor_Regulatory_Protein"/>
</dbReference>
<name>A0A383RC11_PAEAL</name>
<evidence type="ECO:0008006" key="3">
    <source>
        <dbReference type="Google" id="ProtNLM"/>
    </source>
</evidence>
<dbReference type="AlphaFoldDB" id="A0A383RC11"/>
<dbReference type="Gene3D" id="1.10.10.60">
    <property type="entry name" value="Homeodomain-like"/>
    <property type="match status" value="1"/>
</dbReference>
<accession>A0A383RC11</accession>
<proteinExistence type="predicted"/>
<dbReference type="NCBIfam" id="NF040785">
    <property type="entry name" value="CD3324_fam"/>
    <property type="match status" value="1"/>
</dbReference>
<organism evidence="1 2">
    <name type="scientific">Paenibacillus alvei</name>
    <name type="common">Bacillus alvei</name>
    <dbReference type="NCBI Taxonomy" id="44250"/>
    <lineage>
        <taxon>Bacteria</taxon>
        <taxon>Bacillati</taxon>
        <taxon>Bacillota</taxon>
        <taxon>Bacilli</taxon>
        <taxon>Bacillales</taxon>
        <taxon>Paenibacillaceae</taxon>
        <taxon>Paenibacillus</taxon>
    </lineage>
</organism>
<dbReference type="PANTHER" id="PTHR37812">
    <property type="entry name" value="MU-LIKE PROPHAGE FLUMU PROTEIN C"/>
    <property type="match status" value="1"/>
</dbReference>
<gene>
    <name evidence="1" type="ORF">PBLR_12268</name>
</gene>
<evidence type="ECO:0000313" key="1">
    <source>
        <dbReference type="EMBL" id="SYX83846.1"/>
    </source>
</evidence>
<dbReference type="InterPro" id="IPR009057">
    <property type="entry name" value="Homeodomain-like_sf"/>
</dbReference>
<reference evidence="2" key="1">
    <citation type="submission" date="2018-08" db="EMBL/GenBank/DDBJ databases">
        <authorList>
            <person name="Chevrot R."/>
        </authorList>
    </citation>
    <scope>NUCLEOTIDE SEQUENCE [LARGE SCALE GENOMIC DNA]</scope>
</reference>
<protein>
    <recommendedName>
        <fullName evidence="3">Mor transcription activator domain-containing protein</fullName>
    </recommendedName>
</protein>
<dbReference type="InterPro" id="IPR049739">
    <property type="entry name" value="YraL-like"/>
</dbReference>
<evidence type="ECO:0000313" key="2">
    <source>
        <dbReference type="Proteomes" id="UP000304148"/>
    </source>
</evidence>